<dbReference type="Pfam" id="PF14044">
    <property type="entry name" value="NETI"/>
    <property type="match status" value="1"/>
</dbReference>
<dbReference type="Proteomes" id="UP001225646">
    <property type="component" value="Unassembled WGS sequence"/>
</dbReference>
<dbReference type="InterPro" id="IPR025930">
    <property type="entry name" value="NETI"/>
</dbReference>
<protein>
    <recommendedName>
        <fullName evidence="3">NETI protein</fullName>
    </recommendedName>
</protein>
<dbReference type="RefSeq" id="WP_419152384.1">
    <property type="nucleotide sequence ID" value="NZ_JAUSTR010000011.1"/>
</dbReference>
<name>A0ABT9VQH7_9BACI</name>
<proteinExistence type="predicted"/>
<gene>
    <name evidence="1" type="ORF">J2S06_002316</name>
</gene>
<sequence length="66" mass="7790">MTKKTKKRKYEVSENETITDCLERMKKDGYIPVRRVEEPIFKEEIINGKKEIIPCGKKTIFEGKLT</sequence>
<evidence type="ECO:0000313" key="2">
    <source>
        <dbReference type="Proteomes" id="UP001225646"/>
    </source>
</evidence>
<evidence type="ECO:0008006" key="3">
    <source>
        <dbReference type="Google" id="ProtNLM"/>
    </source>
</evidence>
<dbReference type="EMBL" id="JAUSTR010000011">
    <property type="protein sequence ID" value="MDQ0163238.1"/>
    <property type="molecule type" value="Genomic_DNA"/>
</dbReference>
<accession>A0ABT9VQH7</accession>
<keyword evidence="2" id="KW-1185">Reference proteome</keyword>
<organism evidence="1 2">
    <name type="scientific">Aeribacillus alveayuensis</name>
    <dbReference type="NCBI Taxonomy" id="279215"/>
    <lineage>
        <taxon>Bacteria</taxon>
        <taxon>Bacillati</taxon>
        <taxon>Bacillota</taxon>
        <taxon>Bacilli</taxon>
        <taxon>Bacillales</taxon>
        <taxon>Bacillaceae</taxon>
        <taxon>Aeribacillus</taxon>
    </lineage>
</organism>
<reference evidence="1 2" key="1">
    <citation type="submission" date="2023-07" db="EMBL/GenBank/DDBJ databases">
        <title>Genomic Encyclopedia of Type Strains, Phase IV (KMG-IV): sequencing the most valuable type-strain genomes for metagenomic binning, comparative biology and taxonomic classification.</title>
        <authorList>
            <person name="Goeker M."/>
        </authorList>
    </citation>
    <scope>NUCLEOTIDE SEQUENCE [LARGE SCALE GENOMIC DNA]</scope>
    <source>
        <strain evidence="1 2">DSM 19092</strain>
    </source>
</reference>
<evidence type="ECO:0000313" key="1">
    <source>
        <dbReference type="EMBL" id="MDQ0163238.1"/>
    </source>
</evidence>
<comment type="caution">
    <text evidence="1">The sequence shown here is derived from an EMBL/GenBank/DDBJ whole genome shotgun (WGS) entry which is preliminary data.</text>
</comment>